<organism evidence="4 5">
    <name type="scientific">Tatumella morbirosei</name>
    <dbReference type="NCBI Taxonomy" id="642227"/>
    <lineage>
        <taxon>Bacteria</taxon>
        <taxon>Pseudomonadati</taxon>
        <taxon>Pseudomonadota</taxon>
        <taxon>Gammaproteobacteria</taxon>
        <taxon>Enterobacterales</taxon>
        <taxon>Erwiniaceae</taxon>
        <taxon>Tatumella</taxon>
    </lineage>
</organism>
<dbReference type="PANTHER" id="PTHR12304:SF4">
    <property type="entry name" value="URIDINE NUCLEOSIDASE"/>
    <property type="match status" value="1"/>
</dbReference>
<proteinExistence type="predicted"/>
<dbReference type="GO" id="GO:0006152">
    <property type="term" value="P:purine nucleoside catabolic process"/>
    <property type="evidence" value="ECO:0007669"/>
    <property type="project" value="TreeGrafter"/>
</dbReference>
<evidence type="ECO:0000313" key="4">
    <source>
        <dbReference type="EMBL" id="KGD71950.1"/>
    </source>
</evidence>
<sequence>MQPIKLYFDCDTGIDDAMALGYLLAEKQRVDIVGIGTVCGNTDVVSGARNTLNLLNLAGATDIPVAMGQPDPLYGTFVSCCQHIHGNNGIGDVELATSNRSPEKQSAAELLVSLARQYPGQLHILATGPLTNLALGLQLEPKLPGLLARVTIMGGAANAPGNRSPVAEANIAEDPEAAALVFQAFDNLVMVPLDLTMRQVLEQSHHQQLLNSDRPFARVIGEMLTLYIGFYEDKLGRKACAIHDPAAAYFAVQGLTGCLAPKVRVVIDDTHGPARGQTICDLRGKYNGFPPQTEANCTVVLDFDQQLGPLLTEKLLSV</sequence>
<evidence type="ECO:0000259" key="3">
    <source>
        <dbReference type="Pfam" id="PF01156"/>
    </source>
</evidence>
<dbReference type="CDD" id="cd02650">
    <property type="entry name" value="nuc_hydro_CaPnhB"/>
    <property type="match status" value="1"/>
</dbReference>
<feature type="domain" description="Inosine/uridine-preferring nucleoside hydrolase" evidence="3">
    <location>
        <begin position="7"/>
        <end position="306"/>
    </location>
</feature>
<accession>A0A095VB65</accession>
<dbReference type="EMBL" id="JPKR02000003">
    <property type="protein sequence ID" value="KGD71950.1"/>
    <property type="molecule type" value="Genomic_DNA"/>
</dbReference>
<dbReference type="Gene3D" id="3.90.245.10">
    <property type="entry name" value="Ribonucleoside hydrolase-like"/>
    <property type="match status" value="1"/>
</dbReference>
<dbReference type="STRING" id="642227.HA49_14155"/>
<dbReference type="InterPro" id="IPR023186">
    <property type="entry name" value="IUNH"/>
</dbReference>
<dbReference type="RefSeq" id="WP_038021088.1">
    <property type="nucleotide sequence ID" value="NZ_JPKR02000003.1"/>
</dbReference>
<gene>
    <name evidence="4" type="ORF">HA49_14155</name>
</gene>
<evidence type="ECO:0000256" key="2">
    <source>
        <dbReference type="ARBA" id="ARBA00023295"/>
    </source>
</evidence>
<dbReference type="AlphaFoldDB" id="A0A095VB65"/>
<reference evidence="4" key="1">
    <citation type="submission" date="2014-12" db="EMBL/GenBank/DDBJ databases">
        <title>The draft genome of the Tatumella morbirosei type strain, LMG23360T isolated from pineapple rot.</title>
        <authorList>
            <person name="Smits T.H."/>
            <person name="Palmer M."/>
            <person name="Venter S.N."/>
            <person name="Duffy B."/>
            <person name="Steenkamp E.T."/>
            <person name="Chan W.Y."/>
            <person name="Coutinho T.A."/>
            <person name="Coetzee M.P."/>
            <person name="De Maayer P."/>
        </authorList>
    </citation>
    <scope>NUCLEOTIDE SEQUENCE [LARGE SCALE GENOMIC DNA]</scope>
    <source>
        <strain evidence="4">LMG 23360</strain>
    </source>
</reference>
<keyword evidence="1 4" id="KW-0378">Hydrolase</keyword>
<dbReference type="PANTHER" id="PTHR12304">
    <property type="entry name" value="INOSINE-URIDINE PREFERRING NUCLEOSIDE HYDROLASE"/>
    <property type="match status" value="1"/>
</dbReference>
<dbReference type="OrthoDB" id="9797882at2"/>
<keyword evidence="2" id="KW-0326">Glycosidase</keyword>
<dbReference type="eggNOG" id="COG1957">
    <property type="taxonomic scope" value="Bacteria"/>
</dbReference>
<dbReference type="InterPro" id="IPR001910">
    <property type="entry name" value="Inosine/uridine_hydrolase_dom"/>
</dbReference>
<dbReference type="SUPFAM" id="SSF53590">
    <property type="entry name" value="Nucleoside hydrolase"/>
    <property type="match status" value="1"/>
</dbReference>
<dbReference type="Proteomes" id="UP000029577">
    <property type="component" value="Unassembled WGS sequence"/>
</dbReference>
<comment type="caution">
    <text evidence="4">The sequence shown here is derived from an EMBL/GenBank/DDBJ whole genome shotgun (WGS) entry which is preliminary data.</text>
</comment>
<dbReference type="GO" id="GO:0005829">
    <property type="term" value="C:cytosol"/>
    <property type="evidence" value="ECO:0007669"/>
    <property type="project" value="TreeGrafter"/>
</dbReference>
<evidence type="ECO:0000313" key="5">
    <source>
        <dbReference type="Proteomes" id="UP000029577"/>
    </source>
</evidence>
<evidence type="ECO:0000256" key="1">
    <source>
        <dbReference type="ARBA" id="ARBA00022801"/>
    </source>
</evidence>
<name>A0A095VB65_9GAMM</name>
<protein>
    <submittedName>
        <fullName evidence="4">Nucleoside hydrolase</fullName>
    </submittedName>
</protein>
<dbReference type="Pfam" id="PF01156">
    <property type="entry name" value="IU_nuc_hydro"/>
    <property type="match status" value="1"/>
</dbReference>
<keyword evidence="5" id="KW-1185">Reference proteome</keyword>
<dbReference type="GO" id="GO:0008477">
    <property type="term" value="F:purine nucleosidase activity"/>
    <property type="evidence" value="ECO:0007669"/>
    <property type="project" value="TreeGrafter"/>
</dbReference>
<dbReference type="InterPro" id="IPR036452">
    <property type="entry name" value="Ribo_hydro-like"/>
</dbReference>